<feature type="transmembrane region" description="Helical" evidence="4">
    <location>
        <begin position="143"/>
        <end position="160"/>
    </location>
</feature>
<feature type="transmembrane region" description="Helical" evidence="4">
    <location>
        <begin position="222"/>
        <end position="244"/>
    </location>
</feature>
<feature type="transmembrane region" description="Helical" evidence="4">
    <location>
        <begin position="286"/>
        <end position="307"/>
    </location>
</feature>
<feature type="transmembrane region" description="Helical" evidence="4">
    <location>
        <begin position="19"/>
        <end position="37"/>
    </location>
</feature>
<dbReference type="RefSeq" id="WP_094847399.1">
    <property type="nucleotide sequence ID" value="NZ_NEVJ01000003.1"/>
</dbReference>
<dbReference type="Gene3D" id="1.20.1250.20">
    <property type="entry name" value="MFS general substrate transporter like domains"/>
    <property type="match status" value="1"/>
</dbReference>
<dbReference type="Proteomes" id="UP000216857">
    <property type="component" value="Unassembled WGS sequence"/>
</dbReference>
<dbReference type="SUPFAM" id="SSF103473">
    <property type="entry name" value="MFS general substrate transporter"/>
    <property type="match status" value="1"/>
</dbReference>
<dbReference type="EMBL" id="NEVJ01000003">
    <property type="protein sequence ID" value="OZI18715.1"/>
    <property type="molecule type" value="Genomic_DNA"/>
</dbReference>
<keyword evidence="3 4" id="KW-0472">Membrane</keyword>
<feature type="transmembrane region" description="Helical" evidence="4">
    <location>
        <begin position="172"/>
        <end position="192"/>
    </location>
</feature>
<reference evidence="6" key="1">
    <citation type="submission" date="2017-05" db="EMBL/GenBank/DDBJ databases">
        <title>Complete and WGS of Bordetella genogroups.</title>
        <authorList>
            <person name="Spilker T."/>
            <person name="Lipuma J."/>
        </authorList>
    </citation>
    <scope>NUCLEOTIDE SEQUENCE</scope>
    <source>
        <strain evidence="6">AU21707</strain>
    </source>
</reference>
<dbReference type="AlphaFoldDB" id="A0A261R0Z5"/>
<evidence type="ECO:0000256" key="3">
    <source>
        <dbReference type="ARBA" id="ARBA00023136"/>
    </source>
</evidence>
<evidence type="ECO:0000256" key="4">
    <source>
        <dbReference type="SAM" id="Phobius"/>
    </source>
</evidence>
<feature type="transmembrane region" description="Helical" evidence="4">
    <location>
        <begin position="256"/>
        <end position="274"/>
    </location>
</feature>
<dbReference type="Pfam" id="PF07690">
    <property type="entry name" value="MFS_1"/>
    <property type="match status" value="1"/>
</dbReference>
<sequence length="407" mass="41748">MTAIPSAHESDTRPMSGTLLLLLAVAAGLSVASLYYVQPMLGVLAPAIGASDRSVGFLPTLTQLGYAAGILFLAPLGDRYDRKKIILVKAVILSLALLSSGVAPSIAALLAASFIIGLSATMAQDIVPAAAHLAQPAQRGKTVGTVMTGLLLGILMSRVISGIVAEHFGWRAMFYVAAAAVLLLGLTLWRGLPAFAPTTRLPYAALLRSVGELWRKHPTLRLATLSQGLLSLAFSAFWSTLAIMLHGEPFNMGPGVAGAFGIAGAVGALAAPLAGRMADRRGPAMVSRVGAGLTTLSFAAMAVMPMLPPTGALWLLGASTVGFDLGIQIALISHQTIVYGIDHAARSRLNAVLMVGVFVGMALGGALASMALANFGWTGVTFVATAAALLALVLRLRAGAAVRLSPA</sequence>
<feature type="domain" description="Major facilitator superfamily (MFS) profile" evidence="5">
    <location>
        <begin position="19"/>
        <end position="403"/>
    </location>
</feature>
<dbReference type="CDD" id="cd17324">
    <property type="entry name" value="MFS_NepI_like"/>
    <property type="match status" value="1"/>
</dbReference>
<dbReference type="PANTHER" id="PTHR42910:SF1">
    <property type="entry name" value="MAJOR FACILITATOR SUPERFAMILY (MFS) PROFILE DOMAIN-CONTAINING PROTEIN"/>
    <property type="match status" value="1"/>
</dbReference>
<dbReference type="OrthoDB" id="9815356at2"/>
<protein>
    <submittedName>
        <fullName evidence="6">MFS transporter</fullName>
    </submittedName>
</protein>
<evidence type="ECO:0000313" key="7">
    <source>
        <dbReference type="Proteomes" id="UP000216857"/>
    </source>
</evidence>
<keyword evidence="2 4" id="KW-1133">Transmembrane helix</keyword>
<keyword evidence="1 4" id="KW-0812">Transmembrane</keyword>
<evidence type="ECO:0000259" key="5">
    <source>
        <dbReference type="PROSITE" id="PS50850"/>
    </source>
</evidence>
<dbReference type="InterPro" id="IPR011701">
    <property type="entry name" value="MFS"/>
</dbReference>
<feature type="transmembrane region" description="Helical" evidence="4">
    <location>
        <begin position="57"/>
        <end position="74"/>
    </location>
</feature>
<accession>A0A261R0Z5</accession>
<evidence type="ECO:0000313" key="6">
    <source>
        <dbReference type="EMBL" id="OZI18715.1"/>
    </source>
</evidence>
<evidence type="ECO:0000256" key="2">
    <source>
        <dbReference type="ARBA" id="ARBA00022989"/>
    </source>
</evidence>
<name>A0A261R0Z5_9BORD</name>
<evidence type="ECO:0000256" key="1">
    <source>
        <dbReference type="ARBA" id="ARBA00022692"/>
    </source>
</evidence>
<feature type="transmembrane region" description="Helical" evidence="4">
    <location>
        <begin position="375"/>
        <end position="394"/>
    </location>
</feature>
<keyword evidence="7" id="KW-1185">Reference proteome</keyword>
<dbReference type="PROSITE" id="PS50850">
    <property type="entry name" value="MFS"/>
    <property type="match status" value="1"/>
</dbReference>
<proteinExistence type="predicted"/>
<dbReference type="InterPro" id="IPR020846">
    <property type="entry name" value="MFS_dom"/>
</dbReference>
<feature type="transmembrane region" description="Helical" evidence="4">
    <location>
        <begin position="349"/>
        <end position="369"/>
    </location>
</feature>
<feature type="transmembrane region" description="Helical" evidence="4">
    <location>
        <begin position="313"/>
        <end position="337"/>
    </location>
</feature>
<dbReference type="InterPro" id="IPR036259">
    <property type="entry name" value="MFS_trans_sf"/>
</dbReference>
<comment type="caution">
    <text evidence="6">The sequence shown here is derived from an EMBL/GenBank/DDBJ whole genome shotgun (WGS) entry which is preliminary data.</text>
</comment>
<dbReference type="GO" id="GO:0022857">
    <property type="term" value="F:transmembrane transporter activity"/>
    <property type="evidence" value="ECO:0007669"/>
    <property type="project" value="InterPro"/>
</dbReference>
<organism evidence="6 7">
    <name type="scientific">Bordetella genomosp. 9</name>
    <dbReference type="NCBI Taxonomy" id="1416803"/>
    <lineage>
        <taxon>Bacteria</taxon>
        <taxon>Pseudomonadati</taxon>
        <taxon>Pseudomonadota</taxon>
        <taxon>Betaproteobacteria</taxon>
        <taxon>Burkholderiales</taxon>
        <taxon>Alcaligenaceae</taxon>
        <taxon>Bordetella</taxon>
    </lineage>
</organism>
<dbReference type="PANTHER" id="PTHR42910">
    <property type="entry name" value="TRANSPORTER SCO4007-RELATED"/>
    <property type="match status" value="1"/>
</dbReference>
<gene>
    <name evidence="6" type="ORF">CAL26_13505</name>
</gene>